<sequence length="125" mass="13597">MIRSQPSVMSVMVKSTGEYEDESIPCCQTAGSLGTEQKTIHGSSPTDGCRCLAGESERERGDELYDTCTVDTCRHQRVDVTDRLIGSGFQQKANIGFVDRPAPYTDQTRAVASQHLENKSHVGSG</sequence>
<reference evidence="1 2" key="1">
    <citation type="submission" date="2019-06" db="EMBL/GenBank/DDBJ databases">
        <title>Draft genomes of female and male turbot (Scophthalmus maximus).</title>
        <authorList>
            <person name="Xu H."/>
            <person name="Xu X.-W."/>
            <person name="Shao C."/>
            <person name="Chen S."/>
        </authorList>
    </citation>
    <scope>NUCLEOTIDE SEQUENCE [LARGE SCALE GENOMIC DNA]</scope>
    <source>
        <strain evidence="1">Ysfricsl-2016a</strain>
        <tissue evidence="1">Blood</tissue>
    </source>
</reference>
<dbReference type="AlphaFoldDB" id="A0A6A4SL68"/>
<name>A0A6A4SL68_SCOMX</name>
<dbReference type="Proteomes" id="UP000438429">
    <property type="component" value="Unassembled WGS sequence"/>
</dbReference>
<comment type="caution">
    <text evidence="1">The sequence shown here is derived from an EMBL/GenBank/DDBJ whole genome shotgun (WGS) entry which is preliminary data.</text>
</comment>
<accession>A0A6A4SL68</accession>
<proteinExistence type="predicted"/>
<evidence type="ECO:0000313" key="1">
    <source>
        <dbReference type="EMBL" id="KAF0033295.1"/>
    </source>
</evidence>
<evidence type="ECO:0000313" key="2">
    <source>
        <dbReference type="Proteomes" id="UP000438429"/>
    </source>
</evidence>
<organism evidence="1 2">
    <name type="scientific">Scophthalmus maximus</name>
    <name type="common">Turbot</name>
    <name type="synonym">Psetta maxima</name>
    <dbReference type="NCBI Taxonomy" id="52904"/>
    <lineage>
        <taxon>Eukaryota</taxon>
        <taxon>Metazoa</taxon>
        <taxon>Chordata</taxon>
        <taxon>Craniata</taxon>
        <taxon>Vertebrata</taxon>
        <taxon>Euteleostomi</taxon>
        <taxon>Actinopterygii</taxon>
        <taxon>Neopterygii</taxon>
        <taxon>Teleostei</taxon>
        <taxon>Neoteleostei</taxon>
        <taxon>Acanthomorphata</taxon>
        <taxon>Carangaria</taxon>
        <taxon>Pleuronectiformes</taxon>
        <taxon>Pleuronectoidei</taxon>
        <taxon>Scophthalmidae</taxon>
        <taxon>Scophthalmus</taxon>
    </lineage>
</organism>
<dbReference type="EMBL" id="VEVO01000013">
    <property type="protein sequence ID" value="KAF0033295.1"/>
    <property type="molecule type" value="Genomic_DNA"/>
</dbReference>
<protein>
    <submittedName>
        <fullName evidence="1">Uncharacterized protein</fullName>
    </submittedName>
</protein>
<gene>
    <name evidence="1" type="ORF">F2P81_015585</name>
</gene>